<evidence type="ECO:0000256" key="8">
    <source>
        <dbReference type="SAM" id="MobiDB-lite"/>
    </source>
</evidence>
<comment type="similarity">
    <text evidence="1 7">Belongs to the peptidase C19 family.</text>
</comment>
<evidence type="ECO:0000256" key="3">
    <source>
        <dbReference type="ARBA" id="ARBA00022786"/>
    </source>
</evidence>
<evidence type="ECO:0000256" key="1">
    <source>
        <dbReference type="ARBA" id="ARBA00009085"/>
    </source>
</evidence>
<dbReference type="FunFam" id="3.90.70.10:FF:000116">
    <property type="entry name" value="Ubiquitin carboxyl-terminal hydrolase 20"/>
    <property type="match status" value="1"/>
</dbReference>
<dbReference type="GO" id="GO:0016579">
    <property type="term" value="P:protein deubiquitination"/>
    <property type="evidence" value="ECO:0007669"/>
    <property type="project" value="InterPro"/>
</dbReference>
<dbReference type="InterPro" id="IPR028889">
    <property type="entry name" value="USP"/>
</dbReference>
<dbReference type="InterPro" id="IPR038765">
    <property type="entry name" value="Papain-like_cys_pep_sf"/>
</dbReference>
<gene>
    <name evidence="10" type="ORF">H6P81_007396</name>
</gene>
<comment type="catalytic activity">
    <reaction evidence="7">
        <text>Thiol-dependent hydrolysis of ester, thioester, amide, peptide and isopeptide bonds formed by the C-terminal Gly of ubiquitin (a 76-residue protein attached to proteins as an intracellular targeting signal).</text>
        <dbReference type="EC" id="3.4.19.12"/>
    </reaction>
</comment>
<comment type="caution">
    <text evidence="10">The sequence shown here is derived from an EMBL/GenBank/DDBJ whole genome shotgun (WGS) entry which is preliminary data.</text>
</comment>
<protein>
    <recommendedName>
        <fullName evidence="7">Ubiquitin carboxyl-terminal hydrolase</fullName>
        <ecNumber evidence="7">3.4.19.12</ecNumber>
    </recommendedName>
</protein>
<reference evidence="10 11" key="1">
    <citation type="submission" date="2021-07" db="EMBL/GenBank/DDBJ databases">
        <title>The Aristolochia fimbriata genome: insights into angiosperm evolution, floral development and chemical biosynthesis.</title>
        <authorList>
            <person name="Jiao Y."/>
        </authorList>
    </citation>
    <scope>NUCLEOTIDE SEQUENCE [LARGE SCALE GENOMIC DNA]</scope>
    <source>
        <strain evidence="10">IBCAS-2021</strain>
        <tissue evidence="10">Leaf</tissue>
    </source>
</reference>
<dbReference type="PANTHER" id="PTHR24006:SF747">
    <property type="entry name" value="UBIQUITIN CARBOXYL-TERMINAL HYDROLASE 20"/>
    <property type="match status" value="1"/>
</dbReference>
<accession>A0AAV7F087</accession>
<evidence type="ECO:0000256" key="6">
    <source>
        <dbReference type="ARBA" id="ARBA00037450"/>
    </source>
</evidence>
<feature type="region of interest" description="Disordered" evidence="8">
    <location>
        <begin position="547"/>
        <end position="580"/>
    </location>
</feature>
<dbReference type="GO" id="GO:0005829">
    <property type="term" value="C:cytosol"/>
    <property type="evidence" value="ECO:0007669"/>
    <property type="project" value="TreeGrafter"/>
</dbReference>
<dbReference type="AlphaFoldDB" id="A0AAV7F087"/>
<evidence type="ECO:0000313" key="11">
    <source>
        <dbReference type="Proteomes" id="UP000825729"/>
    </source>
</evidence>
<keyword evidence="3 7" id="KW-0833">Ubl conjugation pathway</keyword>
<dbReference type="Pfam" id="PF00443">
    <property type="entry name" value="UCH"/>
    <property type="match status" value="1"/>
</dbReference>
<evidence type="ECO:0000313" key="10">
    <source>
        <dbReference type="EMBL" id="KAG9454492.1"/>
    </source>
</evidence>
<keyword evidence="4 7" id="KW-0378">Hydrolase</keyword>
<dbReference type="InterPro" id="IPR018200">
    <property type="entry name" value="USP_CS"/>
</dbReference>
<dbReference type="PROSITE" id="PS50235">
    <property type="entry name" value="USP_3"/>
    <property type="match status" value="1"/>
</dbReference>
<proteinExistence type="inferred from homology"/>
<feature type="region of interest" description="Disordered" evidence="8">
    <location>
        <begin position="434"/>
        <end position="471"/>
    </location>
</feature>
<feature type="compositionally biased region" description="Basic and acidic residues" evidence="8">
    <location>
        <begin position="452"/>
        <end position="465"/>
    </location>
</feature>
<evidence type="ECO:0000259" key="9">
    <source>
        <dbReference type="PROSITE" id="PS50235"/>
    </source>
</evidence>
<dbReference type="GO" id="GO:0004843">
    <property type="term" value="F:cysteine-type deubiquitinase activity"/>
    <property type="evidence" value="ECO:0007669"/>
    <property type="project" value="UniProtKB-UniRule"/>
</dbReference>
<dbReference type="PROSITE" id="PS00973">
    <property type="entry name" value="USP_2"/>
    <property type="match status" value="1"/>
</dbReference>
<sequence length="580" mass="65014">MYSHRGNAMSQSSDSEGSTNLKIEFADESEFENQYADAADVDDRSGEADVFRVSKTSARLDGTWSSVGSCALPHEEYTEISLAEDPPTSSLSVGAGLENLGNTCFLNAVIQCFTHSVPLVLSLRSSTHASPCSRSQEGFCIVCALRDHIELSLASSGGIVKPESLVQNLNYISPSFVKYRQEDAHEFLQCMLDSLHLHNVDSMMQEQERPSKDSFVKQLFGGCLKSQVQCCNCGHSSDTYEPLNDISLEVEEAQSLWNALQLFTKVEKIEMFTCENCKMKVSVEKKLTLDSLPMISVLHFKRFRTSDGYVEKLSNYVPFPLELEMSPFHSGGDETHKEMKYDLYAVVVHEGAYSGFGHYISFVRSSDQCWFQLDDEKVTRVSEELVLSQQAYILFYVKQGSPSFASIKQSLPRQCLESTMHAEVSKTVLDELKTENDLDDEQPPPVSSGKCGFDEQKTENGHDSEQLPTFSSGQCRLVDPEEWSLTPPLTPTRSPSPEIVARVPLDISKPKKPQATSLDMPTKALNRYMRGMPTSRRQSLLKYIPSKKCRSESPHYNESKRRRVFSETGHPYPATRGFTT</sequence>
<evidence type="ECO:0000256" key="5">
    <source>
        <dbReference type="ARBA" id="ARBA00022807"/>
    </source>
</evidence>
<organism evidence="10 11">
    <name type="scientific">Aristolochia fimbriata</name>
    <name type="common">White veined hardy Dutchman's pipe vine</name>
    <dbReference type="NCBI Taxonomy" id="158543"/>
    <lineage>
        <taxon>Eukaryota</taxon>
        <taxon>Viridiplantae</taxon>
        <taxon>Streptophyta</taxon>
        <taxon>Embryophyta</taxon>
        <taxon>Tracheophyta</taxon>
        <taxon>Spermatophyta</taxon>
        <taxon>Magnoliopsida</taxon>
        <taxon>Magnoliidae</taxon>
        <taxon>Piperales</taxon>
        <taxon>Aristolochiaceae</taxon>
        <taxon>Aristolochia</taxon>
    </lineage>
</organism>
<comment type="function">
    <text evidence="6 7">Recognizes and hydrolyzes the peptide bond at the C-terminal Gly of ubiquitin. Involved in the processing of poly-ubiquitin precursors as well as that of ubiquitinated proteins.</text>
</comment>
<keyword evidence="11" id="KW-1185">Reference proteome</keyword>
<dbReference type="EMBL" id="JAINDJ010000003">
    <property type="protein sequence ID" value="KAG9454492.1"/>
    <property type="molecule type" value="Genomic_DNA"/>
</dbReference>
<evidence type="ECO:0000256" key="2">
    <source>
        <dbReference type="ARBA" id="ARBA00022670"/>
    </source>
</evidence>
<feature type="compositionally biased region" description="Basic and acidic residues" evidence="8">
    <location>
        <begin position="549"/>
        <end position="559"/>
    </location>
</feature>
<dbReference type="Proteomes" id="UP000825729">
    <property type="component" value="Unassembled WGS sequence"/>
</dbReference>
<feature type="region of interest" description="Disordered" evidence="8">
    <location>
        <begin position="1"/>
        <end position="23"/>
    </location>
</feature>
<dbReference type="GO" id="GO:0006508">
    <property type="term" value="P:proteolysis"/>
    <property type="evidence" value="ECO:0007669"/>
    <property type="project" value="UniProtKB-KW"/>
</dbReference>
<evidence type="ECO:0000256" key="7">
    <source>
        <dbReference type="RuleBase" id="RU366025"/>
    </source>
</evidence>
<dbReference type="InterPro" id="IPR050164">
    <property type="entry name" value="Peptidase_C19"/>
</dbReference>
<dbReference type="InterPro" id="IPR001394">
    <property type="entry name" value="Peptidase_C19_UCH"/>
</dbReference>
<dbReference type="PANTHER" id="PTHR24006">
    <property type="entry name" value="UBIQUITIN CARBOXYL-TERMINAL HYDROLASE"/>
    <property type="match status" value="1"/>
</dbReference>
<dbReference type="SUPFAM" id="SSF54001">
    <property type="entry name" value="Cysteine proteinases"/>
    <property type="match status" value="1"/>
</dbReference>
<dbReference type="GO" id="GO:0005634">
    <property type="term" value="C:nucleus"/>
    <property type="evidence" value="ECO:0007669"/>
    <property type="project" value="TreeGrafter"/>
</dbReference>
<dbReference type="PROSITE" id="PS00972">
    <property type="entry name" value="USP_1"/>
    <property type="match status" value="1"/>
</dbReference>
<feature type="compositionally biased region" description="Polar residues" evidence="8">
    <location>
        <begin position="8"/>
        <end position="21"/>
    </location>
</feature>
<dbReference type="Gene3D" id="3.90.70.10">
    <property type="entry name" value="Cysteine proteinases"/>
    <property type="match status" value="1"/>
</dbReference>
<keyword evidence="2 7" id="KW-0645">Protease</keyword>
<feature type="domain" description="USP" evidence="9">
    <location>
        <begin position="95"/>
        <end position="399"/>
    </location>
</feature>
<evidence type="ECO:0000256" key="4">
    <source>
        <dbReference type="ARBA" id="ARBA00022801"/>
    </source>
</evidence>
<dbReference type="EC" id="3.4.19.12" evidence="7"/>
<name>A0AAV7F087_ARIFI</name>
<keyword evidence="5 7" id="KW-0788">Thiol protease</keyword>